<evidence type="ECO:0000256" key="2">
    <source>
        <dbReference type="SAM" id="SignalP"/>
    </source>
</evidence>
<dbReference type="PROSITE" id="PS51257">
    <property type="entry name" value="PROKAR_LIPOPROTEIN"/>
    <property type="match status" value="1"/>
</dbReference>
<dbReference type="Proteomes" id="UP000292695">
    <property type="component" value="Unassembled WGS sequence"/>
</dbReference>
<dbReference type="EMBL" id="SJKA01000022">
    <property type="protein sequence ID" value="TCC19987.1"/>
    <property type="molecule type" value="Genomic_DNA"/>
</dbReference>
<evidence type="ECO:0008006" key="5">
    <source>
        <dbReference type="Google" id="ProtNLM"/>
    </source>
</evidence>
<gene>
    <name evidence="3" type="ORF">E0H50_37835</name>
</gene>
<feature type="region of interest" description="Disordered" evidence="1">
    <location>
        <begin position="25"/>
        <end position="52"/>
    </location>
</feature>
<accession>A0A4R0I3P1</accession>
<keyword evidence="2" id="KW-0732">Signal</keyword>
<organism evidence="3 4">
    <name type="scientific">Kribbella sindirgiensis</name>
    <dbReference type="NCBI Taxonomy" id="1124744"/>
    <lineage>
        <taxon>Bacteria</taxon>
        <taxon>Bacillati</taxon>
        <taxon>Actinomycetota</taxon>
        <taxon>Actinomycetes</taxon>
        <taxon>Propionibacteriales</taxon>
        <taxon>Kribbellaceae</taxon>
        <taxon>Kribbella</taxon>
    </lineage>
</organism>
<feature type="chain" id="PRO_5038611888" description="DUF732 domain-containing protein" evidence="2">
    <location>
        <begin position="23"/>
        <end position="137"/>
    </location>
</feature>
<reference evidence="3 4" key="1">
    <citation type="submission" date="2019-02" db="EMBL/GenBank/DDBJ databases">
        <title>Kribbella capetownensis sp. nov. and Kribbella speibonae sp. nov., isolated from soil.</title>
        <authorList>
            <person name="Curtis S.M."/>
            <person name="Norton I."/>
            <person name="Everest G.J."/>
            <person name="Meyers P.R."/>
        </authorList>
    </citation>
    <scope>NUCLEOTIDE SEQUENCE [LARGE SCALE GENOMIC DNA]</scope>
    <source>
        <strain evidence="3 4">DSM 27082</strain>
    </source>
</reference>
<dbReference type="AlphaFoldDB" id="A0A4R0I3P1"/>
<protein>
    <recommendedName>
        <fullName evidence="5">DUF732 domain-containing protein</fullName>
    </recommendedName>
</protein>
<evidence type="ECO:0000313" key="4">
    <source>
        <dbReference type="Proteomes" id="UP000292695"/>
    </source>
</evidence>
<name>A0A4R0I3P1_9ACTN</name>
<comment type="caution">
    <text evidence="3">The sequence shown here is derived from an EMBL/GenBank/DDBJ whole genome shotgun (WGS) entry which is preliminary data.</text>
</comment>
<sequence>MKRTTYCLATALALAGALSACGGGDEPAAVSSTSTSTPAPTTAAPKPAAPSTASQATIEQAFVLEVMGSMPELVLARPELVKLGHTTCQAFRDKPGSVQFLVDNMTKAGQTAEQIKTAKVVAIAAIHNLCTDQSGDL</sequence>
<feature type="signal peptide" evidence="2">
    <location>
        <begin position="1"/>
        <end position="22"/>
    </location>
</feature>
<feature type="compositionally biased region" description="Low complexity" evidence="1">
    <location>
        <begin position="27"/>
        <end position="52"/>
    </location>
</feature>
<proteinExistence type="predicted"/>
<dbReference type="RefSeq" id="WP_131295949.1">
    <property type="nucleotide sequence ID" value="NZ_SJKA01000022.1"/>
</dbReference>
<evidence type="ECO:0000256" key="1">
    <source>
        <dbReference type="SAM" id="MobiDB-lite"/>
    </source>
</evidence>
<evidence type="ECO:0000313" key="3">
    <source>
        <dbReference type="EMBL" id="TCC19987.1"/>
    </source>
</evidence>
<keyword evidence="4" id="KW-1185">Reference proteome</keyword>